<proteinExistence type="predicted"/>
<gene>
    <name evidence="1" type="ORF">HaLaN_31242</name>
</gene>
<evidence type="ECO:0000313" key="2">
    <source>
        <dbReference type="Proteomes" id="UP000485058"/>
    </source>
</evidence>
<dbReference type="InterPro" id="IPR053209">
    <property type="entry name" value="Gramillin-biosynth_MTr"/>
</dbReference>
<dbReference type="Proteomes" id="UP000485058">
    <property type="component" value="Unassembled WGS sequence"/>
</dbReference>
<accession>A0A6A0AIG5</accession>
<reference evidence="1 2" key="1">
    <citation type="submission" date="2020-02" db="EMBL/GenBank/DDBJ databases">
        <title>Draft genome sequence of Haematococcus lacustris strain NIES-144.</title>
        <authorList>
            <person name="Morimoto D."/>
            <person name="Nakagawa S."/>
            <person name="Yoshida T."/>
            <person name="Sawayama S."/>
        </authorList>
    </citation>
    <scope>NUCLEOTIDE SEQUENCE [LARGE SCALE GENOMIC DNA]</scope>
    <source>
        <strain evidence="1 2">NIES-144</strain>
    </source>
</reference>
<dbReference type="EMBL" id="BLLF01006234">
    <property type="protein sequence ID" value="GFH32083.1"/>
    <property type="molecule type" value="Genomic_DNA"/>
</dbReference>
<comment type="caution">
    <text evidence="1">The sequence shown here is derived from an EMBL/GenBank/DDBJ whole genome shotgun (WGS) entry which is preliminary data.</text>
</comment>
<organism evidence="1 2">
    <name type="scientific">Haematococcus lacustris</name>
    <name type="common">Green alga</name>
    <name type="synonym">Haematococcus pluvialis</name>
    <dbReference type="NCBI Taxonomy" id="44745"/>
    <lineage>
        <taxon>Eukaryota</taxon>
        <taxon>Viridiplantae</taxon>
        <taxon>Chlorophyta</taxon>
        <taxon>core chlorophytes</taxon>
        <taxon>Chlorophyceae</taxon>
        <taxon>CS clade</taxon>
        <taxon>Chlamydomonadales</taxon>
        <taxon>Haematococcaceae</taxon>
        <taxon>Haematococcus</taxon>
    </lineage>
</organism>
<keyword evidence="2" id="KW-1185">Reference proteome</keyword>
<dbReference type="AlphaFoldDB" id="A0A6A0AIG5"/>
<dbReference type="SUPFAM" id="SSF82199">
    <property type="entry name" value="SET domain"/>
    <property type="match status" value="1"/>
</dbReference>
<dbReference type="InterPro" id="IPR046341">
    <property type="entry name" value="SET_dom_sf"/>
</dbReference>
<dbReference type="PANTHER" id="PTHR47643:SF2">
    <property type="entry name" value="TPR DOMAIN PROTEIN (AFU_ORTHOLOGUE AFUA_5G12710)"/>
    <property type="match status" value="1"/>
</dbReference>
<protein>
    <submittedName>
        <fullName evidence="1">SET domain-containing protein</fullName>
    </submittedName>
</protein>
<dbReference type="PANTHER" id="PTHR47643">
    <property type="entry name" value="TPR DOMAIN PROTEIN (AFU_ORTHOLOGUE AFUA_5G12710)"/>
    <property type="match status" value="1"/>
</dbReference>
<evidence type="ECO:0000313" key="1">
    <source>
        <dbReference type="EMBL" id="GFH32083.1"/>
    </source>
</evidence>
<sequence length="123" mass="13172">MRRAIVPAPGARRLAERTRLCCVKRAGEADVDIRKLLTSRVYTPSRHVGPVKVVHVRGKGVGLVATEEVAAGQLLLCVPPLAAVYGRETQTPDTETLAAPPCPSLGPPFEPDQKYLLAATISH</sequence>
<name>A0A6A0AIG5_HAELA</name>